<evidence type="ECO:0000256" key="1">
    <source>
        <dbReference type="SAM" id="MobiDB-lite"/>
    </source>
</evidence>
<dbReference type="Proteomes" id="UP000287166">
    <property type="component" value="Unassembled WGS sequence"/>
</dbReference>
<dbReference type="GeneID" id="38781381"/>
<dbReference type="EMBL" id="BFAD01000006">
    <property type="protein sequence ID" value="GBE84464.1"/>
    <property type="molecule type" value="Genomic_DNA"/>
</dbReference>
<dbReference type="AlphaFoldDB" id="A0A401GRV9"/>
<evidence type="ECO:0000313" key="3">
    <source>
        <dbReference type="Proteomes" id="UP000287166"/>
    </source>
</evidence>
<evidence type="ECO:0000313" key="2">
    <source>
        <dbReference type="EMBL" id="GBE84464.1"/>
    </source>
</evidence>
<sequence>MAHSRTESYKELLCTSVYITSNRSSLRSIKTAPSEDLSSAYQHLFRTLEIIQPSGVMNNSAKDIPPKPEDPPLIGISVECIKMLFYGVYKVNSAALNANSRVVTVDPLSLLLPGSSLSCTRNPSRSIKPCWPNLPPPQASVHTNFQVEQRGPIPGSSSRPAQKRPAGSDAPAVTERVAPGRCTTLASSTSTSLRKSVVIHVHESDEDSDEESDEDIEFPLETLPGTSTNPCRWNPNRPSIHHCYIEGCRHIFTNQPSWYDLAMHLDVVHPPDDQKWLCCWPAKPGEMCGKLLCATSRTDHVFHAHMQAVQTRCVLKNCGWTTTAHPCTYRRHLMTTHRVDAYPKWEYPWSFWCP</sequence>
<keyword evidence="3" id="KW-1185">Reference proteome</keyword>
<accession>A0A401GRV9</accession>
<organism evidence="2 3">
    <name type="scientific">Sparassis crispa</name>
    <dbReference type="NCBI Taxonomy" id="139825"/>
    <lineage>
        <taxon>Eukaryota</taxon>
        <taxon>Fungi</taxon>
        <taxon>Dikarya</taxon>
        <taxon>Basidiomycota</taxon>
        <taxon>Agaricomycotina</taxon>
        <taxon>Agaricomycetes</taxon>
        <taxon>Polyporales</taxon>
        <taxon>Sparassidaceae</taxon>
        <taxon>Sparassis</taxon>
    </lineage>
</organism>
<protein>
    <submittedName>
        <fullName evidence="2">Uncharacterized protein</fullName>
    </submittedName>
</protein>
<dbReference type="RefSeq" id="XP_027615377.1">
    <property type="nucleotide sequence ID" value="XM_027759576.1"/>
</dbReference>
<dbReference type="InParanoid" id="A0A401GRV9"/>
<comment type="caution">
    <text evidence="2">The sequence shown here is derived from an EMBL/GenBank/DDBJ whole genome shotgun (WGS) entry which is preliminary data.</text>
</comment>
<name>A0A401GRV9_9APHY</name>
<reference evidence="2 3" key="1">
    <citation type="journal article" date="2018" name="Sci. Rep.">
        <title>Genome sequence of the cauliflower mushroom Sparassis crispa (Hanabiratake) and its association with beneficial usage.</title>
        <authorList>
            <person name="Kiyama R."/>
            <person name="Furutani Y."/>
            <person name="Kawaguchi K."/>
            <person name="Nakanishi T."/>
        </authorList>
    </citation>
    <scope>NUCLEOTIDE SEQUENCE [LARGE SCALE GENOMIC DNA]</scope>
</reference>
<feature type="region of interest" description="Disordered" evidence="1">
    <location>
        <begin position="148"/>
        <end position="185"/>
    </location>
</feature>
<gene>
    <name evidence="2" type="ORF">SCP_0604430</name>
</gene>
<proteinExistence type="predicted"/>